<evidence type="ECO:0000313" key="2">
    <source>
        <dbReference type="Proteomes" id="UP000548476"/>
    </source>
</evidence>
<evidence type="ECO:0000313" key="1">
    <source>
        <dbReference type="EMBL" id="MBB6038821.1"/>
    </source>
</evidence>
<protein>
    <submittedName>
        <fullName evidence="1">Uncharacterized protein</fullName>
    </submittedName>
</protein>
<organism evidence="1 2">
    <name type="scientific">Phytomonospora endophytica</name>
    <dbReference type="NCBI Taxonomy" id="714109"/>
    <lineage>
        <taxon>Bacteria</taxon>
        <taxon>Bacillati</taxon>
        <taxon>Actinomycetota</taxon>
        <taxon>Actinomycetes</taxon>
        <taxon>Micromonosporales</taxon>
        <taxon>Micromonosporaceae</taxon>
        <taxon>Phytomonospora</taxon>
    </lineage>
</organism>
<proteinExistence type="predicted"/>
<dbReference type="EMBL" id="JACHGT010000018">
    <property type="protein sequence ID" value="MBB6038821.1"/>
    <property type="molecule type" value="Genomic_DNA"/>
</dbReference>
<dbReference type="Proteomes" id="UP000548476">
    <property type="component" value="Unassembled WGS sequence"/>
</dbReference>
<dbReference type="AlphaFoldDB" id="A0A841FND3"/>
<comment type="caution">
    <text evidence="1">The sequence shown here is derived from an EMBL/GenBank/DDBJ whole genome shotgun (WGS) entry which is preliminary data.</text>
</comment>
<dbReference type="RefSeq" id="WP_184791649.1">
    <property type="nucleotide sequence ID" value="NZ_BONT01000060.1"/>
</dbReference>
<name>A0A841FND3_9ACTN</name>
<accession>A0A841FND3</accession>
<gene>
    <name evidence="1" type="ORF">HNR73_006707</name>
</gene>
<reference evidence="1 2" key="1">
    <citation type="submission" date="2020-08" db="EMBL/GenBank/DDBJ databases">
        <title>Genomic Encyclopedia of Type Strains, Phase IV (KMG-IV): sequencing the most valuable type-strain genomes for metagenomic binning, comparative biology and taxonomic classification.</title>
        <authorList>
            <person name="Goeker M."/>
        </authorList>
    </citation>
    <scope>NUCLEOTIDE SEQUENCE [LARGE SCALE GENOMIC DNA]</scope>
    <source>
        <strain evidence="1 2">YIM 65646</strain>
    </source>
</reference>
<sequence length="56" mass="6388">MKFFTRLADAALRRVAPEVEAEAACILIQVYSPNCDGWCVWTYDNCANKYGRCPWA</sequence>
<keyword evidence="2" id="KW-1185">Reference proteome</keyword>